<dbReference type="InterPro" id="IPR058636">
    <property type="entry name" value="Beta-barrel_YknX"/>
</dbReference>
<dbReference type="Pfam" id="PF25917">
    <property type="entry name" value="BSH_RND"/>
    <property type="match status" value="1"/>
</dbReference>
<evidence type="ECO:0000256" key="2">
    <source>
        <dbReference type="SAM" id="Phobius"/>
    </source>
</evidence>
<dbReference type="InterPro" id="IPR006143">
    <property type="entry name" value="RND_pump_MFP"/>
</dbReference>
<evidence type="ECO:0000256" key="1">
    <source>
        <dbReference type="ARBA" id="ARBA00009477"/>
    </source>
</evidence>
<feature type="transmembrane region" description="Helical" evidence="2">
    <location>
        <begin position="21"/>
        <end position="41"/>
    </location>
</feature>
<proteinExistence type="inferred from homology"/>
<evidence type="ECO:0000313" key="5">
    <source>
        <dbReference type="EMBL" id="PZT48413.1"/>
    </source>
</evidence>
<dbReference type="GO" id="GO:0015562">
    <property type="term" value="F:efflux transmembrane transporter activity"/>
    <property type="evidence" value="ECO:0007669"/>
    <property type="project" value="TreeGrafter"/>
</dbReference>
<dbReference type="RefSeq" id="WP_111229578.1">
    <property type="nucleotide sequence ID" value="NZ_NBIU01000008.1"/>
</dbReference>
<evidence type="ECO:0000259" key="4">
    <source>
        <dbReference type="Pfam" id="PF25990"/>
    </source>
</evidence>
<dbReference type="EMBL" id="NBIU01000008">
    <property type="protein sequence ID" value="PZT48413.1"/>
    <property type="molecule type" value="Genomic_DNA"/>
</dbReference>
<sequence length="424" mass="46737">MISTQEILKNLNPKKNYKKIFAIWGIVLFIFLVIFGVIYYFKTKEPPIIYQTQSVTRGNITSTISANGTLSPTNEIAIGSVISGIVLEVFVDVNDRVKKGQVLAQIDSESIEQNLYKFQAQLGSAKAQLKSSQVTLNEKKWKYEQYKNLYEKTGGKTPSILELESTKSEYNAALSDVELKKASIKEIETSIASTEVDLRNSKITTPIDGVILKRSIDVGQSVAASFQAPEFFIVAESLEEMELNASISEADIGKVKEGQKVSFSVDSYPNKTFSAVVDRVNFGSNSSSSTTSSTSTSSSTSSIVSYETRIYVDNKDLLLRPGMSATADIEVASAKDVLLVPTSALYYTPKTTQTEKKGASFSFFKRPRTKQPNLQKNVNSSVWVLEKDNIRQISVEVGISNGEFTQVSSEELKEQMLVVTGQSL</sequence>
<dbReference type="SUPFAM" id="SSF111369">
    <property type="entry name" value="HlyD-like secretion proteins"/>
    <property type="match status" value="1"/>
</dbReference>
<name>A0A2W6PNY4_9HELI</name>
<dbReference type="Gene3D" id="1.10.287.470">
    <property type="entry name" value="Helix hairpin bin"/>
    <property type="match status" value="1"/>
</dbReference>
<dbReference type="NCBIfam" id="TIGR01730">
    <property type="entry name" value="RND_mfp"/>
    <property type="match status" value="1"/>
</dbReference>
<dbReference type="Proteomes" id="UP000249746">
    <property type="component" value="Unassembled WGS sequence"/>
</dbReference>
<comment type="caution">
    <text evidence="5">The sequence shown here is derived from an EMBL/GenBank/DDBJ whole genome shotgun (WGS) entry which is preliminary data.</text>
</comment>
<reference evidence="5 6" key="1">
    <citation type="submission" date="2017-03" db="EMBL/GenBank/DDBJ databases">
        <title>Genomic and clinical evidence uncovers the enterohepatic species Helicobacter valdiviensis as a potential human intestinal pathogen.</title>
        <authorList>
            <person name="Fresia P."/>
            <person name="Jara R."/>
            <person name="Sierra R."/>
            <person name="Ferres I."/>
            <person name="Greif G."/>
            <person name="Iraola G."/>
            <person name="Collado L."/>
        </authorList>
    </citation>
    <scope>NUCLEOTIDE SEQUENCE [LARGE SCALE GENOMIC DNA]</scope>
    <source>
        <strain evidence="5 6">WBE14</strain>
    </source>
</reference>
<keyword evidence="2" id="KW-1133">Transmembrane helix</keyword>
<feature type="domain" description="YknX-like beta-barrel" evidence="4">
    <location>
        <begin position="242"/>
        <end position="329"/>
    </location>
</feature>
<dbReference type="GO" id="GO:1990281">
    <property type="term" value="C:efflux pump complex"/>
    <property type="evidence" value="ECO:0007669"/>
    <property type="project" value="TreeGrafter"/>
</dbReference>
<dbReference type="AlphaFoldDB" id="A0A2W6PNY4"/>
<dbReference type="PANTHER" id="PTHR30469">
    <property type="entry name" value="MULTIDRUG RESISTANCE PROTEIN MDTA"/>
    <property type="match status" value="1"/>
</dbReference>
<feature type="domain" description="Multidrug resistance protein MdtA-like barrel-sandwich hybrid" evidence="3">
    <location>
        <begin position="75"/>
        <end position="228"/>
    </location>
</feature>
<keyword evidence="2" id="KW-0472">Membrane</keyword>
<evidence type="ECO:0000259" key="3">
    <source>
        <dbReference type="Pfam" id="PF25917"/>
    </source>
</evidence>
<evidence type="ECO:0000313" key="6">
    <source>
        <dbReference type="Proteomes" id="UP000249746"/>
    </source>
</evidence>
<comment type="similarity">
    <text evidence="1">Belongs to the membrane fusion protein (MFP) (TC 8.A.1) family.</text>
</comment>
<dbReference type="PANTHER" id="PTHR30469:SF33">
    <property type="entry name" value="SLR1207 PROTEIN"/>
    <property type="match status" value="1"/>
</dbReference>
<dbReference type="Gene3D" id="2.40.50.100">
    <property type="match status" value="1"/>
</dbReference>
<accession>A0A2W6PNY4</accession>
<keyword evidence="2" id="KW-0812">Transmembrane</keyword>
<keyword evidence="6" id="KW-1185">Reference proteome</keyword>
<gene>
    <name evidence="5" type="ORF">B6S12_04265</name>
</gene>
<dbReference type="Gene3D" id="2.40.30.170">
    <property type="match status" value="1"/>
</dbReference>
<organism evidence="5 6">
    <name type="scientific">Helicobacter valdiviensis</name>
    <dbReference type="NCBI Taxonomy" id="1458358"/>
    <lineage>
        <taxon>Bacteria</taxon>
        <taxon>Pseudomonadati</taxon>
        <taxon>Campylobacterota</taxon>
        <taxon>Epsilonproteobacteria</taxon>
        <taxon>Campylobacterales</taxon>
        <taxon>Helicobacteraceae</taxon>
        <taxon>Helicobacter</taxon>
    </lineage>
</organism>
<dbReference type="InterPro" id="IPR058625">
    <property type="entry name" value="MdtA-like_BSH"/>
</dbReference>
<dbReference type="OrthoDB" id="9784484at2"/>
<protein>
    <submittedName>
        <fullName evidence="5">Efflux transporter periplasmic adaptor subunit</fullName>
    </submittedName>
</protein>
<dbReference type="Pfam" id="PF25990">
    <property type="entry name" value="Beta-barrel_YknX"/>
    <property type="match status" value="1"/>
</dbReference>